<sequence>MTDPAKMKVWRIVTGQTRRLQVDVTALGAAYLTADPDTTRALEDAIDPTVLEACAWVTLHGPAEQQGSGYRLR</sequence>
<protein>
    <submittedName>
        <fullName evidence="1">Uncharacterized protein</fullName>
    </submittedName>
</protein>
<dbReference type="Proteomes" id="UP000230122">
    <property type="component" value="Segment"/>
</dbReference>
<gene>
    <name evidence="1" type="ORF">SEA_LENNON_78</name>
</gene>
<evidence type="ECO:0000313" key="2">
    <source>
        <dbReference type="Proteomes" id="UP000230122"/>
    </source>
</evidence>
<dbReference type="OrthoDB" id="22387at10239"/>
<keyword evidence="2" id="KW-1185">Reference proteome</keyword>
<evidence type="ECO:0000313" key="1">
    <source>
        <dbReference type="EMBL" id="ATN90271.1"/>
    </source>
</evidence>
<proteinExistence type="predicted"/>
<organism evidence="1 2">
    <name type="scientific">Gordonia phage Lennon</name>
    <dbReference type="NCBI Taxonomy" id="2041512"/>
    <lineage>
        <taxon>Viruses</taxon>
        <taxon>Duplodnaviria</taxon>
        <taxon>Heunggongvirae</taxon>
        <taxon>Uroviricota</taxon>
        <taxon>Caudoviricetes</taxon>
        <taxon>Stackebrandtviridae</taxon>
        <taxon>Schenleyvirinae</taxon>
        <taxon>Vividuovirus</taxon>
        <taxon>Vividuovirus lennon</taxon>
        <taxon>Gordonia virus Lennon</taxon>
    </lineage>
</organism>
<reference evidence="1 2" key="1">
    <citation type="submission" date="2017-09" db="EMBL/GenBank/DDBJ databases">
        <authorList>
            <person name="Breimann J."/>
            <person name="Dorsainvil R."/>
            <person name="Seraly P."/>
            <person name="Wynn M."/>
            <person name="Davis J.P."/>
            <person name="Huynh A."/>
            <person name="Julian D."/>
            <person name="Warner M.H."/>
            <person name="Garlena R.A."/>
            <person name="Russell D.A."/>
            <person name="Pope W.H."/>
            <person name="Jacobs-Sera D."/>
            <person name="Hendrix R.W."/>
            <person name="Hatfull G.F."/>
        </authorList>
    </citation>
    <scope>NUCLEOTIDE SEQUENCE [LARGE SCALE GENOMIC DNA]</scope>
</reference>
<accession>A0A2D1GEH7</accession>
<dbReference type="EMBL" id="MF919514">
    <property type="protein sequence ID" value="ATN90271.1"/>
    <property type="molecule type" value="Genomic_DNA"/>
</dbReference>
<name>A0A2D1GEH7_9CAUD</name>